<evidence type="ECO:0000256" key="1">
    <source>
        <dbReference type="ARBA" id="ARBA00022722"/>
    </source>
</evidence>
<dbReference type="SUPFAM" id="SSF53098">
    <property type="entry name" value="Ribonuclease H-like"/>
    <property type="match status" value="1"/>
</dbReference>
<evidence type="ECO:0000256" key="6">
    <source>
        <dbReference type="ARBA" id="ARBA00022908"/>
    </source>
</evidence>
<evidence type="ECO:0000256" key="4">
    <source>
        <dbReference type="ARBA" id="ARBA00022801"/>
    </source>
</evidence>
<keyword evidence="1" id="KW-0540">Nuclease</keyword>
<keyword evidence="4" id="KW-0378">Hydrolase</keyword>
<evidence type="ECO:0000256" key="2">
    <source>
        <dbReference type="ARBA" id="ARBA00022723"/>
    </source>
</evidence>
<keyword evidence="8" id="KW-0808">Transferase</keyword>
<keyword evidence="2" id="KW-0479">Metal-binding</keyword>
<organism evidence="11">
    <name type="scientific">Tanacetum cinerariifolium</name>
    <name type="common">Dalmatian daisy</name>
    <name type="synonym">Chrysanthemum cinerariifolium</name>
    <dbReference type="NCBI Taxonomy" id="118510"/>
    <lineage>
        <taxon>Eukaryota</taxon>
        <taxon>Viridiplantae</taxon>
        <taxon>Streptophyta</taxon>
        <taxon>Embryophyta</taxon>
        <taxon>Tracheophyta</taxon>
        <taxon>Spermatophyta</taxon>
        <taxon>Magnoliopsida</taxon>
        <taxon>eudicotyledons</taxon>
        <taxon>Gunneridae</taxon>
        <taxon>Pentapetalae</taxon>
        <taxon>asterids</taxon>
        <taxon>campanulids</taxon>
        <taxon>Asterales</taxon>
        <taxon>Asteraceae</taxon>
        <taxon>Asteroideae</taxon>
        <taxon>Anthemideae</taxon>
        <taxon>Anthemidinae</taxon>
        <taxon>Tanacetum</taxon>
    </lineage>
</organism>
<dbReference type="InterPro" id="IPR036397">
    <property type="entry name" value="RNaseH_sf"/>
</dbReference>
<dbReference type="PANTHER" id="PTHR42648:SF11">
    <property type="entry name" value="TRANSPOSON TY4-P GAG-POL POLYPROTEIN"/>
    <property type="match status" value="1"/>
</dbReference>
<protein>
    <submittedName>
        <fullName evidence="11">Ribonuclease H-like domain-containing protein</fullName>
    </submittedName>
</protein>
<dbReference type="InterPro" id="IPR012337">
    <property type="entry name" value="RNaseH-like_sf"/>
</dbReference>
<dbReference type="GO" id="GO:0006310">
    <property type="term" value="P:DNA recombination"/>
    <property type="evidence" value="ECO:0007669"/>
    <property type="project" value="UniProtKB-KW"/>
</dbReference>
<name>A0A699JT12_TANCI</name>
<dbReference type="GO" id="GO:0004519">
    <property type="term" value="F:endonuclease activity"/>
    <property type="evidence" value="ECO:0007669"/>
    <property type="project" value="UniProtKB-KW"/>
</dbReference>
<evidence type="ECO:0000256" key="7">
    <source>
        <dbReference type="ARBA" id="ARBA00022918"/>
    </source>
</evidence>
<feature type="region of interest" description="Disordered" evidence="10">
    <location>
        <begin position="1"/>
        <end position="26"/>
    </location>
</feature>
<dbReference type="GO" id="GO:0016787">
    <property type="term" value="F:hydrolase activity"/>
    <property type="evidence" value="ECO:0007669"/>
    <property type="project" value="UniProtKB-KW"/>
</dbReference>
<dbReference type="EMBL" id="BKCJ010438032">
    <property type="protein sequence ID" value="GFA51788.1"/>
    <property type="molecule type" value="Genomic_DNA"/>
</dbReference>
<evidence type="ECO:0000256" key="9">
    <source>
        <dbReference type="ARBA" id="ARBA00023172"/>
    </source>
</evidence>
<dbReference type="GO" id="GO:0003676">
    <property type="term" value="F:nucleic acid binding"/>
    <property type="evidence" value="ECO:0007669"/>
    <property type="project" value="InterPro"/>
</dbReference>
<evidence type="ECO:0000313" key="11">
    <source>
        <dbReference type="EMBL" id="GFA51788.1"/>
    </source>
</evidence>
<keyword evidence="6" id="KW-0229">DNA integration</keyword>
<dbReference type="GO" id="GO:0003964">
    <property type="term" value="F:RNA-directed DNA polymerase activity"/>
    <property type="evidence" value="ECO:0007669"/>
    <property type="project" value="UniProtKB-KW"/>
</dbReference>
<reference evidence="11" key="1">
    <citation type="journal article" date="2019" name="Sci. Rep.">
        <title>Draft genome of Tanacetum cinerariifolium, the natural source of mosquito coil.</title>
        <authorList>
            <person name="Yamashiro T."/>
            <person name="Shiraishi A."/>
            <person name="Satake H."/>
            <person name="Nakayama K."/>
        </authorList>
    </citation>
    <scope>NUCLEOTIDE SEQUENCE</scope>
</reference>
<sequence>MKEHLCPSCEQGKSKRASHPPKPVANSKQRLHLLHMDLCGPIFGITHETSAAKTPQQNGVVGRKNRMLVEAARTMLIFSHAPLFLWAEVDKPKLIAVTPCPKKLHASIPLCSVPQPREFNVVKHSNVITPGMFKIDPSQTSRVDLVPNNQWLVHIARTRRPHHKCNTRNDRVPSASKSSEAKKNVIVEDHRRNLSLSKNQKTMSSERNNIKLAIRNDKSEIICGCPNLSVVRRLGMFQAYDQEHQASHQLYVKVFGNCSLWERPHCCNSGIWRNTCFIRDLDGVDLLKGNRSTNLYTINLYDMAS</sequence>
<dbReference type="GO" id="GO:0003887">
    <property type="term" value="F:DNA-directed DNA polymerase activity"/>
    <property type="evidence" value="ECO:0007669"/>
    <property type="project" value="UniProtKB-KW"/>
</dbReference>
<accession>A0A699JT12</accession>
<dbReference type="GO" id="GO:0015074">
    <property type="term" value="P:DNA integration"/>
    <property type="evidence" value="ECO:0007669"/>
    <property type="project" value="UniProtKB-KW"/>
</dbReference>
<evidence type="ECO:0000256" key="5">
    <source>
        <dbReference type="ARBA" id="ARBA00022842"/>
    </source>
</evidence>
<dbReference type="GO" id="GO:0046872">
    <property type="term" value="F:metal ion binding"/>
    <property type="evidence" value="ECO:0007669"/>
    <property type="project" value="UniProtKB-KW"/>
</dbReference>
<dbReference type="PANTHER" id="PTHR42648">
    <property type="entry name" value="TRANSPOSASE, PUTATIVE-RELATED"/>
    <property type="match status" value="1"/>
</dbReference>
<proteinExistence type="predicted"/>
<evidence type="ECO:0000256" key="8">
    <source>
        <dbReference type="ARBA" id="ARBA00022932"/>
    </source>
</evidence>
<comment type="caution">
    <text evidence="11">The sequence shown here is derived from an EMBL/GenBank/DDBJ whole genome shotgun (WGS) entry which is preliminary data.</text>
</comment>
<evidence type="ECO:0000256" key="3">
    <source>
        <dbReference type="ARBA" id="ARBA00022759"/>
    </source>
</evidence>
<dbReference type="AlphaFoldDB" id="A0A699JT12"/>
<keyword evidence="8" id="KW-0239">DNA-directed DNA polymerase</keyword>
<dbReference type="InterPro" id="IPR039537">
    <property type="entry name" value="Retrotran_Ty1/copia-like"/>
</dbReference>
<feature type="non-terminal residue" evidence="11">
    <location>
        <position position="305"/>
    </location>
</feature>
<dbReference type="Gene3D" id="3.30.420.10">
    <property type="entry name" value="Ribonuclease H-like superfamily/Ribonuclease H"/>
    <property type="match status" value="1"/>
</dbReference>
<keyword evidence="9" id="KW-0233">DNA recombination</keyword>
<keyword evidence="5" id="KW-0460">Magnesium</keyword>
<keyword evidence="3" id="KW-0255">Endonuclease</keyword>
<keyword evidence="7" id="KW-0695">RNA-directed DNA polymerase</keyword>
<keyword evidence="8" id="KW-0548">Nucleotidyltransferase</keyword>
<evidence type="ECO:0000256" key="10">
    <source>
        <dbReference type="SAM" id="MobiDB-lite"/>
    </source>
</evidence>
<gene>
    <name evidence="11" type="ORF">Tci_623760</name>
</gene>